<gene>
    <name evidence="2" type="ORF">ACFOLC_04650</name>
</gene>
<feature type="signal peptide" evidence="1">
    <location>
        <begin position="1"/>
        <end position="19"/>
    </location>
</feature>
<organism evidence="2 3">
    <name type="scientific">Lysobacter cavernae</name>
    <dbReference type="NCBI Taxonomy" id="1685901"/>
    <lineage>
        <taxon>Bacteria</taxon>
        <taxon>Pseudomonadati</taxon>
        <taxon>Pseudomonadota</taxon>
        <taxon>Gammaproteobacteria</taxon>
        <taxon>Lysobacterales</taxon>
        <taxon>Lysobacteraceae</taxon>
        <taxon>Lysobacter</taxon>
    </lineage>
</organism>
<dbReference type="InterPro" id="IPR010239">
    <property type="entry name" value="CHP02001"/>
</dbReference>
<dbReference type="NCBIfam" id="TIGR02001">
    <property type="entry name" value="gcw_chp"/>
    <property type="match status" value="1"/>
</dbReference>
<feature type="chain" id="PRO_5046437990" evidence="1">
    <location>
        <begin position="20"/>
        <end position="229"/>
    </location>
</feature>
<sequence>MPRGAVALWTLLFASTAQAQVSGNVAVVSDYRFRGVSLSDDRPALQLGIAYDHPDGWYAGAFASSVRPAPQVGGDAQLLAYLGHAWRLRNGLSWEAGVEYAMLVGASDYDYPELYVGLASEHLGARFYFARHFGGVPVVYAELNGTHALSERTRLLAHLGWLRRGAGETALPLERERFDLRAGIGLALSGFDLQLAWVLSEGHGGRFPIYPSARPADRSGWVLSLSRAW</sequence>
<evidence type="ECO:0000313" key="3">
    <source>
        <dbReference type="Proteomes" id="UP001595740"/>
    </source>
</evidence>
<reference evidence="3" key="1">
    <citation type="journal article" date="2019" name="Int. J. Syst. Evol. Microbiol.">
        <title>The Global Catalogue of Microorganisms (GCM) 10K type strain sequencing project: providing services to taxonomists for standard genome sequencing and annotation.</title>
        <authorList>
            <consortium name="The Broad Institute Genomics Platform"/>
            <consortium name="The Broad Institute Genome Sequencing Center for Infectious Disease"/>
            <person name="Wu L."/>
            <person name="Ma J."/>
        </authorList>
    </citation>
    <scope>NUCLEOTIDE SEQUENCE [LARGE SCALE GENOMIC DNA]</scope>
    <source>
        <strain evidence="3">KCTC 42875</strain>
    </source>
</reference>
<dbReference type="Pfam" id="PF09694">
    <property type="entry name" value="Gcw_chp"/>
    <property type="match status" value="1"/>
</dbReference>
<dbReference type="RefSeq" id="WP_386758071.1">
    <property type="nucleotide sequence ID" value="NZ_JBHRXK010000002.1"/>
</dbReference>
<proteinExistence type="predicted"/>
<keyword evidence="3" id="KW-1185">Reference proteome</keyword>
<evidence type="ECO:0000256" key="1">
    <source>
        <dbReference type="SAM" id="SignalP"/>
    </source>
</evidence>
<dbReference type="Proteomes" id="UP001595740">
    <property type="component" value="Unassembled WGS sequence"/>
</dbReference>
<keyword evidence="1" id="KW-0732">Signal</keyword>
<comment type="caution">
    <text evidence="2">The sequence shown here is derived from an EMBL/GenBank/DDBJ whole genome shotgun (WGS) entry which is preliminary data.</text>
</comment>
<accession>A0ABV7RN64</accession>
<name>A0ABV7RN64_9GAMM</name>
<dbReference type="EMBL" id="JBHRXK010000002">
    <property type="protein sequence ID" value="MFC3550299.1"/>
    <property type="molecule type" value="Genomic_DNA"/>
</dbReference>
<evidence type="ECO:0000313" key="2">
    <source>
        <dbReference type="EMBL" id="MFC3550299.1"/>
    </source>
</evidence>
<protein>
    <submittedName>
        <fullName evidence="2">TorF family putative porin</fullName>
    </submittedName>
</protein>